<feature type="binding site" evidence="9">
    <location>
        <position position="32"/>
    </location>
    <ligand>
        <name>Zn(2+)</name>
        <dbReference type="ChEBI" id="CHEBI:29105"/>
    </ligand>
</feature>
<organism evidence="13 14">
    <name type="scientific">Haloarcula salinisoli</name>
    <dbReference type="NCBI Taxonomy" id="2487746"/>
    <lineage>
        <taxon>Archaea</taxon>
        <taxon>Methanobacteriati</taxon>
        <taxon>Methanobacteriota</taxon>
        <taxon>Stenosarchaea group</taxon>
        <taxon>Halobacteria</taxon>
        <taxon>Halobacteriales</taxon>
        <taxon>Haloarculaceae</taxon>
        <taxon>Haloarcula</taxon>
    </lineage>
</organism>
<dbReference type="FunFam" id="1.10.472.170:FF:000001">
    <property type="entry name" value="Transcription initiation factor IIB"/>
    <property type="match status" value="1"/>
</dbReference>
<dbReference type="SUPFAM" id="SSF47954">
    <property type="entry name" value="Cyclin-like"/>
    <property type="match status" value="2"/>
</dbReference>
<evidence type="ECO:0000256" key="5">
    <source>
        <dbReference type="ARBA" id="ARBA00022771"/>
    </source>
</evidence>
<dbReference type="EMBL" id="RKLQ01000004">
    <property type="protein sequence ID" value="MBX0305571.1"/>
    <property type="molecule type" value="Genomic_DNA"/>
</dbReference>
<comment type="caution">
    <text evidence="13">The sequence shown here is derived from an EMBL/GenBank/DDBJ whole genome shotgun (WGS) entry which is preliminary data.</text>
</comment>
<dbReference type="PROSITE" id="PS00782">
    <property type="entry name" value="TFIIB"/>
    <property type="match status" value="1"/>
</dbReference>
<dbReference type="PANTHER" id="PTHR11618">
    <property type="entry name" value="TRANSCRIPTION INITIATION FACTOR IIB-RELATED"/>
    <property type="match status" value="1"/>
</dbReference>
<evidence type="ECO:0000256" key="7">
    <source>
        <dbReference type="ARBA" id="ARBA00023015"/>
    </source>
</evidence>
<comment type="similarity">
    <text evidence="1 9">Belongs to the TFIIB family.</text>
</comment>
<dbReference type="AlphaFoldDB" id="A0A8J7YPJ9"/>
<dbReference type="Pfam" id="PF00382">
    <property type="entry name" value="TFIIB"/>
    <property type="match status" value="2"/>
</dbReference>
<evidence type="ECO:0000256" key="9">
    <source>
        <dbReference type="HAMAP-Rule" id="MF_00383"/>
    </source>
</evidence>
<feature type="binding site" evidence="9">
    <location>
        <position position="50"/>
    </location>
    <ligand>
        <name>Zn(2+)</name>
        <dbReference type="ChEBI" id="CHEBI:29105"/>
    </ligand>
</feature>
<name>A0A8J7YPJ9_9EURY</name>
<comment type="function">
    <text evidence="9">Stabilizes TBP binding to an archaeal box-A promoter. Also responsible for recruiting RNA polymerase II to the pre-initiation complex (DNA-TBP-TFIIB).</text>
</comment>
<dbReference type="GO" id="GO:0008270">
    <property type="term" value="F:zinc ion binding"/>
    <property type="evidence" value="ECO:0007669"/>
    <property type="project" value="UniProtKB-UniRule"/>
</dbReference>
<evidence type="ECO:0000256" key="10">
    <source>
        <dbReference type="PROSITE-ProRule" id="PRU00469"/>
    </source>
</evidence>
<evidence type="ECO:0000256" key="6">
    <source>
        <dbReference type="ARBA" id="ARBA00022833"/>
    </source>
</evidence>
<feature type="repeat" description="1" evidence="9">
    <location>
        <begin position="144"/>
        <end position="227"/>
    </location>
</feature>
<dbReference type="Gene3D" id="1.10.472.10">
    <property type="entry name" value="Cyclin-like"/>
    <property type="match status" value="1"/>
</dbReference>
<gene>
    <name evidence="9" type="primary">tfb</name>
    <name evidence="13" type="ORF">EGD98_18160</name>
</gene>
<dbReference type="InterPro" id="IPR023484">
    <property type="entry name" value="TFIIB_arc"/>
</dbReference>
<sequence>MSDDITTRTSGDREHESRKQEPERDGSAIEACPECGGGIIEDEAHGEQTCESCGLVFEEALVDRGPEWRTFEAGDNSKKSRVGAPTTELMHDKGLSTKISWQDKDANGAAIAARKRARLQRLRTWDERFRAKDATERNLKQAFGEIDRMASALGIPESVRETAGVLYRRAAEEDLLPGRSIEGMSTAALYAAARQQGMPRPLSAFADVSRVEEIRIQRAYRYLSRELGLTLEPEDPTEYLPQFASALDVSEEAQRVARDILEVATQNAIQSGKSPAGLAAAALYASTHLTNEQLTQETVSNVCHICQTTIRSRYQELLEVYAEHQ</sequence>
<proteinExistence type="inferred from homology"/>
<keyword evidence="5 10" id="KW-0863">Zinc-finger</keyword>
<keyword evidence="3 9" id="KW-0479">Metal-binding</keyword>
<dbReference type="Gene3D" id="1.10.472.170">
    <property type="match status" value="1"/>
</dbReference>
<dbReference type="SUPFAM" id="SSF57783">
    <property type="entry name" value="Zinc beta-ribbon"/>
    <property type="match status" value="1"/>
</dbReference>
<dbReference type="InterPro" id="IPR036915">
    <property type="entry name" value="Cyclin-like_sf"/>
</dbReference>
<evidence type="ECO:0000256" key="3">
    <source>
        <dbReference type="ARBA" id="ARBA00022723"/>
    </source>
</evidence>
<keyword evidence="4 9" id="KW-0677">Repeat</keyword>
<protein>
    <recommendedName>
        <fullName evidence="2 9">Transcription initiation factor IIB</fullName>
        <shortName evidence="9">TFIIB</shortName>
    </recommendedName>
</protein>
<evidence type="ECO:0000259" key="12">
    <source>
        <dbReference type="PROSITE" id="PS51134"/>
    </source>
</evidence>
<dbReference type="RefSeq" id="WP_220589788.1">
    <property type="nucleotide sequence ID" value="NZ_RKLQ01000004.1"/>
</dbReference>
<reference evidence="13" key="1">
    <citation type="submission" date="2021-06" db="EMBL/GenBank/DDBJ databases">
        <title>Halomicroarcula sp. F24A a new haloarchaeum isolated from saline soil.</title>
        <authorList>
            <person name="Duran-Viseras A."/>
            <person name="Sanchez-Porro C."/>
            <person name="Ventosa A."/>
        </authorList>
    </citation>
    <scope>NUCLEOTIDE SEQUENCE</scope>
    <source>
        <strain evidence="13">F24A</strain>
    </source>
</reference>
<dbReference type="InterPro" id="IPR000812">
    <property type="entry name" value="TFIIB"/>
</dbReference>
<dbReference type="InterPro" id="IPR013150">
    <property type="entry name" value="TFIIB_cyclin"/>
</dbReference>
<feature type="binding site" evidence="9">
    <location>
        <position position="53"/>
    </location>
    <ligand>
        <name>Zn(2+)</name>
        <dbReference type="ChEBI" id="CHEBI:29105"/>
    </ligand>
</feature>
<dbReference type="GO" id="GO:0097550">
    <property type="term" value="C:transcription preinitiation complex"/>
    <property type="evidence" value="ECO:0007669"/>
    <property type="project" value="TreeGrafter"/>
</dbReference>
<evidence type="ECO:0000256" key="4">
    <source>
        <dbReference type="ARBA" id="ARBA00022737"/>
    </source>
</evidence>
<dbReference type="InterPro" id="IPR013137">
    <property type="entry name" value="Znf_TFIIB"/>
</dbReference>
<dbReference type="Pfam" id="PF08271">
    <property type="entry name" value="Zn_Ribbon_TF"/>
    <property type="match status" value="1"/>
</dbReference>
<accession>A0A8J7YPJ9</accession>
<evidence type="ECO:0000256" key="1">
    <source>
        <dbReference type="ARBA" id="ARBA00010857"/>
    </source>
</evidence>
<keyword evidence="14" id="KW-1185">Reference proteome</keyword>
<dbReference type="HAMAP" id="MF_00383">
    <property type="entry name" value="TF2B_arch"/>
    <property type="match status" value="1"/>
</dbReference>
<evidence type="ECO:0000256" key="11">
    <source>
        <dbReference type="SAM" id="MobiDB-lite"/>
    </source>
</evidence>
<feature type="repeat" description="2" evidence="9">
    <location>
        <begin position="238"/>
        <end position="319"/>
    </location>
</feature>
<evidence type="ECO:0000256" key="8">
    <source>
        <dbReference type="ARBA" id="ARBA00023163"/>
    </source>
</evidence>
<dbReference type="InterPro" id="IPR013763">
    <property type="entry name" value="Cyclin-like_dom"/>
</dbReference>
<feature type="domain" description="TFIIB-type" evidence="12">
    <location>
        <begin position="28"/>
        <end position="58"/>
    </location>
</feature>
<evidence type="ECO:0000313" key="14">
    <source>
        <dbReference type="Proteomes" id="UP000783863"/>
    </source>
</evidence>
<evidence type="ECO:0000313" key="13">
    <source>
        <dbReference type="EMBL" id="MBX0305571.1"/>
    </source>
</evidence>
<feature type="region of interest" description="Disordered" evidence="11">
    <location>
        <begin position="1"/>
        <end position="32"/>
    </location>
</feature>
<keyword evidence="7 9" id="KW-0805">Transcription regulation</keyword>
<dbReference type="PRINTS" id="PR00685">
    <property type="entry name" value="TIFACTORIIB"/>
</dbReference>
<dbReference type="InterPro" id="IPR023486">
    <property type="entry name" value="TFIIB_CS"/>
</dbReference>
<dbReference type="PROSITE" id="PS51134">
    <property type="entry name" value="ZF_TFIIB"/>
    <property type="match status" value="1"/>
</dbReference>
<feature type="compositionally biased region" description="Basic and acidic residues" evidence="11">
    <location>
        <begin position="10"/>
        <end position="27"/>
    </location>
</feature>
<dbReference type="CDD" id="cd20549">
    <property type="entry name" value="CYCLIN_TFIIB_archaea_like_rpt1"/>
    <property type="match status" value="1"/>
</dbReference>
<dbReference type="SMART" id="SM00385">
    <property type="entry name" value="CYCLIN"/>
    <property type="match status" value="2"/>
</dbReference>
<dbReference type="GO" id="GO:0070897">
    <property type="term" value="P:transcription preinitiation complex assembly"/>
    <property type="evidence" value="ECO:0007669"/>
    <property type="project" value="InterPro"/>
</dbReference>
<keyword evidence="6 9" id="KW-0862">Zinc</keyword>
<keyword evidence="8 9" id="KW-0804">Transcription</keyword>
<dbReference type="PANTHER" id="PTHR11618:SF13">
    <property type="entry name" value="TRANSCRIPTION INITIATION FACTOR IIB"/>
    <property type="match status" value="1"/>
</dbReference>
<dbReference type="GO" id="GO:0017025">
    <property type="term" value="F:TBP-class protein binding"/>
    <property type="evidence" value="ECO:0007669"/>
    <property type="project" value="InterPro"/>
</dbReference>
<feature type="binding site" evidence="9">
    <location>
        <position position="35"/>
    </location>
    <ligand>
        <name>Zn(2+)</name>
        <dbReference type="ChEBI" id="CHEBI:29105"/>
    </ligand>
</feature>
<dbReference type="GO" id="GO:0003700">
    <property type="term" value="F:DNA-binding transcription factor activity"/>
    <property type="evidence" value="ECO:0007669"/>
    <property type="project" value="UniProtKB-UniRule"/>
</dbReference>
<dbReference type="Proteomes" id="UP000783863">
    <property type="component" value="Unassembled WGS sequence"/>
</dbReference>
<evidence type="ECO:0000256" key="2">
    <source>
        <dbReference type="ARBA" id="ARBA00013932"/>
    </source>
</evidence>